<gene>
    <name evidence="2" type="ORF">BDK51DRAFT_8392</name>
</gene>
<keyword evidence="3" id="KW-1185">Reference proteome</keyword>
<evidence type="ECO:0000313" key="3">
    <source>
        <dbReference type="Proteomes" id="UP000269721"/>
    </source>
</evidence>
<dbReference type="SMART" id="SM01024">
    <property type="entry name" value="BCS1_N"/>
    <property type="match status" value="1"/>
</dbReference>
<accession>A0A4P9VYT3</accession>
<reference evidence="3" key="1">
    <citation type="journal article" date="2018" name="Nat. Microbiol.">
        <title>Leveraging single-cell genomics to expand the fungal tree of life.</title>
        <authorList>
            <person name="Ahrendt S.R."/>
            <person name="Quandt C.A."/>
            <person name="Ciobanu D."/>
            <person name="Clum A."/>
            <person name="Salamov A."/>
            <person name="Andreopoulos B."/>
            <person name="Cheng J.F."/>
            <person name="Woyke T."/>
            <person name="Pelin A."/>
            <person name="Henrissat B."/>
            <person name="Reynolds N.K."/>
            <person name="Benny G.L."/>
            <person name="Smith M.E."/>
            <person name="James T.Y."/>
            <person name="Grigoriev I.V."/>
        </authorList>
    </citation>
    <scope>NUCLEOTIDE SEQUENCE [LARGE SCALE GENOMIC DNA]</scope>
</reference>
<dbReference type="AlphaFoldDB" id="A0A4P9VYT3"/>
<sequence>GLIGVTAGLALLKQAAVHGTTFASRRMLVTLEIPSKDHSYGWFLQWMGNAGAGAGLRPARHHHLAVETSFVRHDNGSSSTKFSLVPGPGKHFMKYKGAWFQVERMRERNMIDLKSGTPWETITLTTLSRDRDLLSEMLEEAKQAALAKEQGKTVIYTSYGPEWRPFGNPRRRRPIRSVVLAEGIADTIMRDVKKFLAGGKWYHDRGIPYRRGYLLYGPP</sequence>
<dbReference type="Proteomes" id="UP000269721">
    <property type="component" value="Unassembled WGS sequence"/>
</dbReference>
<dbReference type="EMBL" id="ML001862">
    <property type="protein sequence ID" value="RKO82956.1"/>
    <property type="molecule type" value="Genomic_DNA"/>
</dbReference>
<evidence type="ECO:0000259" key="1">
    <source>
        <dbReference type="SMART" id="SM01024"/>
    </source>
</evidence>
<evidence type="ECO:0000313" key="2">
    <source>
        <dbReference type="EMBL" id="RKO82956.1"/>
    </source>
</evidence>
<dbReference type="PANTHER" id="PTHR23070">
    <property type="entry name" value="BCS1 AAA-TYPE ATPASE"/>
    <property type="match status" value="1"/>
</dbReference>
<protein>
    <submittedName>
        <fullName evidence="2">BCS1 N terminal-domain-containing protein</fullName>
    </submittedName>
</protein>
<name>A0A4P9VYT3_9FUNG</name>
<proteinExistence type="predicted"/>
<dbReference type="OrthoDB" id="10251412at2759"/>
<organism evidence="2 3">
    <name type="scientific">Blyttiomyces helicus</name>
    <dbReference type="NCBI Taxonomy" id="388810"/>
    <lineage>
        <taxon>Eukaryota</taxon>
        <taxon>Fungi</taxon>
        <taxon>Fungi incertae sedis</taxon>
        <taxon>Chytridiomycota</taxon>
        <taxon>Chytridiomycota incertae sedis</taxon>
        <taxon>Chytridiomycetes</taxon>
        <taxon>Chytridiomycetes incertae sedis</taxon>
        <taxon>Blyttiomyces</taxon>
    </lineage>
</organism>
<dbReference type="Gene3D" id="3.40.50.300">
    <property type="entry name" value="P-loop containing nucleotide triphosphate hydrolases"/>
    <property type="match status" value="1"/>
</dbReference>
<feature type="non-terminal residue" evidence="2">
    <location>
        <position position="219"/>
    </location>
</feature>
<feature type="domain" description="BCS1 N-terminal" evidence="1">
    <location>
        <begin position="3"/>
        <end position="178"/>
    </location>
</feature>
<dbReference type="Pfam" id="PF08740">
    <property type="entry name" value="BCS1_N"/>
    <property type="match status" value="1"/>
</dbReference>
<dbReference type="InterPro" id="IPR050747">
    <property type="entry name" value="Mitochondrial_chaperone_BCS1"/>
</dbReference>
<dbReference type="InterPro" id="IPR027417">
    <property type="entry name" value="P-loop_NTPase"/>
</dbReference>
<feature type="non-terminal residue" evidence="2">
    <location>
        <position position="1"/>
    </location>
</feature>
<dbReference type="InterPro" id="IPR014851">
    <property type="entry name" value="BCS1_N"/>
</dbReference>